<dbReference type="GO" id="GO:0019752">
    <property type="term" value="P:carboxylic acid metabolic process"/>
    <property type="evidence" value="ECO:0007669"/>
    <property type="project" value="TreeGrafter"/>
</dbReference>
<name>D7LPD9_ARALL</name>
<reference evidence="3" key="1">
    <citation type="journal article" date="2011" name="Nat. Genet.">
        <title>The Arabidopsis lyrata genome sequence and the basis of rapid genome size change.</title>
        <authorList>
            <person name="Hu T.T."/>
            <person name="Pattyn P."/>
            <person name="Bakker E.G."/>
            <person name="Cao J."/>
            <person name="Cheng J.-F."/>
            <person name="Clark R.M."/>
            <person name="Fahlgren N."/>
            <person name="Fawcett J.A."/>
            <person name="Grimwood J."/>
            <person name="Gundlach H."/>
            <person name="Haberer G."/>
            <person name="Hollister J.D."/>
            <person name="Ossowski S."/>
            <person name="Ottilar R.P."/>
            <person name="Salamov A.A."/>
            <person name="Schneeberger K."/>
            <person name="Spannagl M."/>
            <person name="Wang X."/>
            <person name="Yang L."/>
            <person name="Nasrallah M.E."/>
            <person name="Bergelson J."/>
            <person name="Carrington J.C."/>
            <person name="Gaut B.S."/>
            <person name="Schmutz J."/>
            <person name="Mayer K.F.X."/>
            <person name="Van de Peer Y."/>
            <person name="Grigoriev I.V."/>
            <person name="Nordborg M."/>
            <person name="Weigel D."/>
            <person name="Guo Y.-L."/>
        </authorList>
    </citation>
    <scope>NUCLEOTIDE SEQUENCE [LARGE SCALE GENOMIC DNA]</scope>
    <source>
        <strain evidence="3">cv. MN47</strain>
    </source>
</reference>
<sequence length="111" mass="12396">MTLAIGDGENDVGMIQEAAIGVGISVITHFTWSLGSGSKKYRYWKAWGELVSIYSDLCHMGTPPAVINADELQRDPETTLHGLCDDLKLVTFFSFAKFYFFIALKMVQLRT</sequence>
<accession>D7LPD9</accession>
<dbReference type="STRING" id="81972.D7LPD9"/>
<gene>
    <name evidence="2" type="ORF">ARALYDRAFT_347417</name>
</gene>
<dbReference type="InterPro" id="IPR050571">
    <property type="entry name" value="Class-IV_PLP-Dep_Aminotrnsfr"/>
</dbReference>
<protein>
    <submittedName>
        <fullName evidence="2">Uncharacterized protein</fullName>
    </submittedName>
</protein>
<dbReference type="SUPFAM" id="SSF56784">
    <property type="entry name" value="HAD-like"/>
    <property type="match status" value="1"/>
</dbReference>
<evidence type="ECO:0000256" key="1">
    <source>
        <dbReference type="ARBA" id="ARBA00009320"/>
    </source>
</evidence>
<proteinExistence type="inferred from homology"/>
<comment type="similarity">
    <text evidence="1">Belongs to the class-IV pyridoxal-phosphate-dependent aminotransferase family.</text>
</comment>
<dbReference type="InterPro" id="IPR036412">
    <property type="entry name" value="HAD-like_sf"/>
</dbReference>
<evidence type="ECO:0000313" key="3">
    <source>
        <dbReference type="Proteomes" id="UP000008694"/>
    </source>
</evidence>
<dbReference type="AlphaFoldDB" id="D7LPD9"/>
<dbReference type="InterPro" id="IPR023214">
    <property type="entry name" value="HAD_sf"/>
</dbReference>
<dbReference type="Gramene" id="fgenesh1_pg.C_scaffold_5000809">
    <property type="protein sequence ID" value="fgenesh1_pg.C_scaffold_5000809"/>
    <property type="gene ID" value="fgenesh1_pg.C_scaffold_5000809"/>
</dbReference>
<organism evidence="3">
    <name type="scientific">Arabidopsis lyrata subsp. lyrata</name>
    <name type="common">Lyre-leaved rock-cress</name>
    <dbReference type="NCBI Taxonomy" id="81972"/>
    <lineage>
        <taxon>Eukaryota</taxon>
        <taxon>Viridiplantae</taxon>
        <taxon>Streptophyta</taxon>
        <taxon>Embryophyta</taxon>
        <taxon>Tracheophyta</taxon>
        <taxon>Spermatophyta</taxon>
        <taxon>Magnoliopsida</taxon>
        <taxon>eudicotyledons</taxon>
        <taxon>Gunneridae</taxon>
        <taxon>Pentapetalae</taxon>
        <taxon>rosids</taxon>
        <taxon>malvids</taxon>
        <taxon>Brassicales</taxon>
        <taxon>Brassicaceae</taxon>
        <taxon>Camelineae</taxon>
        <taxon>Arabidopsis</taxon>
    </lineage>
</organism>
<dbReference type="Proteomes" id="UP000008694">
    <property type="component" value="Unassembled WGS sequence"/>
</dbReference>
<dbReference type="eggNOG" id="KOG0975">
    <property type="taxonomic scope" value="Eukaryota"/>
</dbReference>
<evidence type="ECO:0000313" key="2">
    <source>
        <dbReference type="EMBL" id="EFH51850.1"/>
    </source>
</evidence>
<dbReference type="EMBL" id="GL348717">
    <property type="protein sequence ID" value="EFH51850.1"/>
    <property type="molecule type" value="Genomic_DNA"/>
</dbReference>
<dbReference type="HOGENOM" id="CLU_2161865_0_0_1"/>
<dbReference type="Gene3D" id="3.40.50.1000">
    <property type="entry name" value="HAD superfamily/HAD-like"/>
    <property type="match status" value="1"/>
</dbReference>
<dbReference type="PANTHER" id="PTHR42743:SF11">
    <property type="entry name" value="AMINODEOXYCHORISMATE LYASE"/>
    <property type="match status" value="1"/>
</dbReference>
<keyword evidence="3" id="KW-1185">Reference proteome</keyword>
<dbReference type="PANTHER" id="PTHR42743">
    <property type="entry name" value="AMINO-ACID AMINOTRANSFERASE"/>
    <property type="match status" value="1"/>
</dbReference>